<dbReference type="InterPro" id="IPR019271">
    <property type="entry name" value="DUF2284_metal-binding"/>
</dbReference>
<evidence type="ECO:0000313" key="1">
    <source>
        <dbReference type="EMBL" id="MBI5250218.1"/>
    </source>
</evidence>
<reference evidence="1" key="1">
    <citation type="submission" date="2020-07" db="EMBL/GenBank/DDBJ databases">
        <title>Huge and variable diversity of episymbiotic CPR bacteria and DPANN archaea in groundwater ecosystems.</title>
        <authorList>
            <person name="He C.Y."/>
            <person name="Keren R."/>
            <person name="Whittaker M."/>
            <person name="Farag I.F."/>
            <person name="Doudna J."/>
            <person name="Cate J.H.D."/>
            <person name="Banfield J.F."/>
        </authorList>
    </citation>
    <scope>NUCLEOTIDE SEQUENCE</scope>
    <source>
        <strain evidence="1">NC_groundwater_1664_Pr3_B-0.1um_52_9</strain>
    </source>
</reference>
<dbReference type="AlphaFoldDB" id="A0A9D6V3S7"/>
<name>A0A9D6V3S7_9BACT</name>
<gene>
    <name evidence="1" type="ORF">HY912_12050</name>
</gene>
<accession>A0A9D6V3S7</accession>
<feature type="non-terminal residue" evidence="1">
    <location>
        <position position="170"/>
    </location>
</feature>
<sequence>MAAKESSIHLQDLCRFRHNQIPTLLSQDSLEELDLQAKEFGFHESHLLRTSEIVTARWVGLKCRYGCANYNTSWCCPPAAPDFQSVRELLSEYDIALLLMSENCNKHFYRNSSEKRRVQIKQWKATLAFERRLFLKGYHKAFGLPAETCALCKECAYPKQCKFPNEKRPT</sequence>
<organism evidence="1 2">
    <name type="scientific">Desulfomonile tiedjei</name>
    <dbReference type="NCBI Taxonomy" id="2358"/>
    <lineage>
        <taxon>Bacteria</taxon>
        <taxon>Pseudomonadati</taxon>
        <taxon>Thermodesulfobacteriota</taxon>
        <taxon>Desulfomonilia</taxon>
        <taxon>Desulfomonilales</taxon>
        <taxon>Desulfomonilaceae</taxon>
        <taxon>Desulfomonile</taxon>
    </lineage>
</organism>
<dbReference type="EMBL" id="JACRDE010000317">
    <property type="protein sequence ID" value="MBI5250218.1"/>
    <property type="molecule type" value="Genomic_DNA"/>
</dbReference>
<dbReference type="Proteomes" id="UP000807825">
    <property type="component" value="Unassembled WGS sequence"/>
</dbReference>
<protein>
    <submittedName>
        <fullName evidence="1">DUF2284 domain-containing protein</fullName>
    </submittedName>
</protein>
<proteinExistence type="predicted"/>
<evidence type="ECO:0000313" key="2">
    <source>
        <dbReference type="Proteomes" id="UP000807825"/>
    </source>
</evidence>
<dbReference type="Pfam" id="PF10050">
    <property type="entry name" value="DUF2284"/>
    <property type="match status" value="1"/>
</dbReference>
<comment type="caution">
    <text evidence="1">The sequence shown here is derived from an EMBL/GenBank/DDBJ whole genome shotgun (WGS) entry which is preliminary data.</text>
</comment>